<organism evidence="3 4">
    <name type="scientific">Sparus aurata</name>
    <name type="common">Gilthead sea bream</name>
    <dbReference type="NCBI Taxonomy" id="8175"/>
    <lineage>
        <taxon>Eukaryota</taxon>
        <taxon>Metazoa</taxon>
        <taxon>Chordata</taxon>
        <taxon>Craniata</taxon>
        <taxon>Vertebrata</taxon>
        <taxon>Euteleostomi</taxon>
        <taxon>Actinopterygii</taxon>
        <taxon>Neopterygii</taxon>
        <taxon>Teleostei</taxon>
        <taxon>Neoteleostei</taxon>
        <taxon>Acanthomorphata</taxon>
        <taxon>Eupercaria</taxon>
        <taxon>Spariformes</taxon>
        <taxon>Sparidae</taxon>
        <taxon>Sparus</taxon>
    </lineage>
</organism>
<dbReference type="PROSITE" id="PS50102">
    <property type="entry name" value="RRM"/>
    <property type="match status" value="1"/>
</dbReference>
<dbReference type="Ensembl" id="ENSSAUT00010069218.1">
    <property type="protein sequence ID" value="ENSSAUP00010066096.1"/>
    <property type="gene ID" value="ENSSAUG00010026396.1"/>
</dbReference>
<evidence type="ECO:0000313" key="3">
    <source>
        <dbReference type="Ensembl" id="ENSSAUP00010066096.1"/>
    </source>
</evidence>
<evidence type="ECO:0000259" key="2">
    <source>
        <dbReference type="PROSITE" id="PS50102"/>
    </source>
</evidence>
<dbReference type="InterPro" id="IPR000504">
    <property type="entry name" value="RRM_dom"/>
</dbReference>
<dbReference type="InterPro" id="IPR012677">
    <property type="entry name" value="Nucleotide-bd_a/b_plait_sf"/>
</dbReference>
<dbReference type="InterPro" id="IPR035979">
    <property type="entry name" value="RBD_domain_sf"/>
</dbReference>
<dbReference type="SMART" id="SM00360">
    <property type="entry name" value="RRM"/>
    <property type="match status" value="1"/>
</dbReference>
<dbReference type="OrthoDB" id="10020430at2759"/>
<dbReference type="RefSeq" id="XP_030263774.1">
    <property type="nucleotide sequence ID" value="XM_030407914.1"/>
</dbReference>
<dbReference type="Pfam" id="PF00076">
    <property type="entry name" value="RRM_1"/>
    <property type="match status" value="1"/>
</dbReference>
<dbReference type="GO" id="GO:0003723">
    <property type="term" value="F:RNA binding"/>
    <property type="evidence" value="ECO:0007669"/>
    <property type="project" value="UniProtKB-UniRule"/>
</dbReference>
<dbReference type="AlphaFoldDB" id="A0A671YRU8"/>
<feature type="domain" description="RRM" evidence="2">
    <location>
        <begin position="31"/>
        <end position="108"/>
    </location>
</feature>
<dbReference type="OMA" id="RPYICIP"/>
<dbReference type="InParanoid" id="A0A671YRU8"/>
<evidence type="ECO:0000313" key="4">
    <source>
        <dbReference type="Proteomes" id="UP000472265"/>
    </source>
</evidence>
<reference evidence="3" key="1">
    <citation type="submission" date="2021-04" db="EMBL/GenBank/DDBJ databases">
        <authorList>
            <consortium name="Wellcome Sanger Institute Data Sharing"/>
        </authorList>
    </citation>
    <scope>NUCLEOTIDE SEQUENCE [LARGE SCALE GENOMIC DNA]</scope>
</reference>
<dbReference type="SUPFAM" id="SSF54928">
    <property type="entry name" value="RNA-binding domain, RBD"/>
    <property type="match status" value="1"/>
</dbReference>
<dbReference type="Gene3D" id="3.30.70.330">
    <property type="match status" value="1"/>
</dbReference>
<reference evidence="3" key="3">
    <citation type="submission" date="2025-09" db="UniProtKB">
        <authorList>
            <consortium name="Ensembl"/>
        </authorList>
    </citation>
    <scope>IDENTIFICATION</scope>
</reference>
<accession>A0A671YRU8</accession>
<dbReference type="Proteomes" id="UP000472265">
    <property type="component" value="Chromosome 23"/>
</dbReference>
<evidence type="ECO:0000256" key="1">
    <source>
        <dbReference type="PROSITE-ProRule" id="PRU00176"/>
    </source>
</evidence>
<dbReference type="GeneID" id="115575681"/>
<reference evidence="3" key="2">
    <citation type="submission" date="2025-08" db="UniProtKB">
        <authorList>
            <consortium name="Ensembl"/>
        </authorList>
    </citation>
    <scope>IDENTIFICATION</scope>
</reference>
<gene>
    <name evidence="3" type="primary">LOC115575681</name>
</gene>
<protein>
    <submittedName>
        <fullName evidence="3">Heterogeneous nuclear ribonucleoprotein A1-like</fullName>
    </submittedName>
</protein>
<dbReference type="GeneTree" id="ENSGT00940000170019"/>
<name>A0A671YRU8_SPAAU</name>
<sequence length="149" mass="16752">MDVKKASSKRVFISLPKKHLPALEQYYDLDHGLFVTDLIPHINEGYLKAYFREWGTVTACKIKKNPDMTGDKAVAYVRFATEDEADRADWAGPHNVGGGDVIVKRVVSPKLDDSSDEEVSTVSAKPRPRRSLGMGYILEDAQWLDNELE</sequence>
<keyword evidence="1" id="KW-0694">RNA-binding</keyword>
<keyword evidence="4" id="KW-1185">Reference proteome</keyword>
<proteinExistence type="predicted"/>